<protein>
    <submittedName>
        <fullName evidence="1">Uncharacterized protein</fullName>
    </submittedName>
</protein>
<dbReference type="Proteomes" id="UP000066042">
    <property type="component" value="Chromosome"/>
</dbReference>
<evidence type="ECO:0000313" key="2">
    <source>
        <dbReference type="Proteomes" id="UP000066042"/>
    </source>
</evidence>
<gene>
    <name evidence="1" type="ORF">TBCH5v1_2162</name>
</gene>
<dbReference type="PATRIC" id="fig|55802.8.peg.2143"/>
<organism evidence="1 2">
    <name type="scientific">Thermococcus barophilus</name>
    <dbReference type="NCBI Taxonomy" id="55802"/>
    <lineage>
        <taxon>Archaea</taxon>
        <taxon>Methanobacteriati</taxon>
        <taxon>Methanobacteriota</taxon>
        <taxon>Thermococci</taxon>
        <taxon>Thermococcales</taxon>
        <taxon>Thermococcaceae</taxon>
        <taxon>Thermococcus</taxon>
    </lineage>
</organism>
<name>A0A0S1XE34_THEBA</name>
<dbReference type="RefSeq" id="WP_056934518.1">
    <property type="nucleotide sequence ID" value="NZ_CP013050.1"/>
</dbReference>
<dbReference type="AlphaFoldDB" id="A0A0S1XE34"/>
<evidence type="ECO:0000313" key="1">
    <source>
        <dbReference type="EMBL" id="ALM76063.1"/>
    </source>
</evidence>
<proteinExistence type="predicted"/>
<reference evidence="1 2" key="1">
    <citation type="journal article" date="2016" name="Genome Announc.">
        <title>Complete genome sequence of the hyperthermophilic and piezophilic archaeon Thermococcus barophilus Ch5, capable of growth at the expense of hydrogenogenesis from carbon monoxide and formate.</title>
        <authorList>
            <person name="Oger P."/>
            <person name="Sokolova T.G."/>
            <person name="Kozhevnikova D.A."/>
            <person name="Taranov E.A."/>
            <person name="Vannier P."/>
            <person name="Lee H.S."/>
            <person name="Kwon K.K."/>
            <person name="Kang S.G."/>
            <person name="Lee J.H."/>
            <person name="Bonch-Osmolovskaya E.A."/>
            <person name="Lebedinsky A.V."/>
        </authorList>
    </citation>
    <scope>NUCLEOTIDE SEQUENCE [LARGE SCALE GENOMIC DNA]</scope>
    <source>
        <strain evidence="2">Ch5</strain>
    </source>
</reference>
<dbReference type="EMBL" id="CP013050">
    <property type="protein sequence ID" value="ALM76063.1"/>
    <property type="molecule type" value="Genomic_DNA"/>
</dbReference>
<dbReference type="GeneID" id="26137385"/>
<sequence>MIRRCLEYFVCFDYRIPTKQLCISELEDHELQKLVYRRRLEEVTDPYARKSIIEFVKLELVRRGRLGDVGLLDAVRDESPSDDIKIYFNSGTLLVAVKTFFTADCLLEK</sequence>
<accession>A0A0S1XE34</accession>